<dbReference type="InterPro" id="IPR012318">
    <property type="entry name" value="HTH_CRP"/>
</dbReference>
<dbReference type="SMART" id="SM00100">
    <property type="entry name" value="cNMP"/>
    <property type="match status" value="1"/>
</dbReference>
<dbReference type="InterPro" id="IPR000595">
    <property type="entry name" value="cNMP-bd_dom"/>
</dbReference>
<dbReference type="InterPro" id="IPR036390">
    <property type="entry name" value="WH_DNA-bd_sf"/>
</dbReference>
<keyword evidence="2" id="KW-0238">DNA-binding</keyword>
<dbReference type="InterPro" id="IPR018490">
    <property type="entry name" value="cNMP-bd_dom_sf"/>
</dbReference>
<protein>
    <submittedName>
        <fullName evidence="6">Crp/Fnr family transcriptional regulator</fullName>
    </submittedName>
    <submittedName>
        <fullName evidence="7">Transcription regulator</fullName>
    </submittedName>
</protein>
<evidence type="ECO:0000256" key="3">
    <source>
        <dbReference type="ARBA" id="ARBA00023163"/>
    </source>
</evidence>
<dbReference type="CDD" id="cd00092">
    <property type="entry name" value="HTH_CRP"/>
    <property type="match status" value="1"/>
</dbReference>
<dbReference type="InterPro" id="IPR036388">
    <property type="entry name" value="WH-like_DNA-bd_sf"/>
</dbReference>
<dbReference type="Pfam" id="PF13545">
    <property type="entry name" value="HTH_Crp_2"/>
    <property type="match status" value="1"/>
</dbReference>
<evidence type="ECO:0000313" key="9">
    <source>
        <dbReference type="Proteomes" id="UP000321429"/>
    </source>
</evidence>
<proteinExistence type="predicted"/>
<evidence type="ECO:0000259" key="5">
    <source>
        <dbReference type="PROSITE" id="PS51063"/>
    </source>
</evidence>
<evidence type="ECO:0000313" key="7">
    <source>
        <dbReference type="EMBL" id="KRN95753.1"/>
    </source>
</evidence>
<dbReference type="CDD" id="cd00038">
    <property type="entry name" value="CAP_ED"/>
    <property type="match status" value="1"/>
</dbReference>
<dbReference type="Proteomes" id="UP000051139">
    <property type="component" value="Unassembled WGS sequence"/>
</dbReference>
<dbReference type="PATRIC" id="fig|348151.3.peg.1910"/>
<name>A0A0R2L1Q9_9LACO</name>
<dbReference type="SMART" id="SM00419">
    <property type="entry name" value="HTH_CRP"/>
    <property type="match status" value="1"/>
</dbReference>
<feature type="domain" description="Cyclic nucleotide-binding" evidence="4">
    <location>
        <begin position="17"/>
        <end position="137"/>
    </location>
</feature>
<feature type="domain" description="HTH crp-type" evidence="5">
    <location>
        <begin position="151"/>
        <end position="221"/>
    </location>
</feature>
<dbReference type="Proteomes" id="UP000321429">
    <property type="component" value="Unassembled WGS sequence"/>
</dbReference>
<dbReference type="GO" id="GO:0003700">
    <property type="term" value="F:DNA-binding transcription factor activity"/>
    <property type="evidence" value="ECO:0007669"/>
    <property type="project" value="TreeGrafter"/>
</dbReference>
<dbReference type="PANTHER" id="PTHR24567">
    <property type="entry name" value="CRP FAMILY TRANSCRIPTIONAL REGULATORY PROTEIN"/>
    <property type="match status" value="1"/>
</dbReference>
<dbReference type="SUPFAM" id="SSF46785">
    <property type="entry name" value="Winged helix' DNA-binding domain"/>
    <property type="match status" value="1"/>
</dbReference>
<dbReference type="AlphaFoldDB" id="A0A0R2L1Q9"/>
<evidence type="ECO:0000313" key="6">
    <source>
        <dbReference type="EMBL" id="GEK28971.1"/>
    </source>
</evidence>
<evidence type="ECO:0000259" key="4">
    <source>
        <dbReference type="PROSITE" id="PS50042"/>
    </source>
</evidence>
<dbReference type="InterPro" id="IPR050397">
    <property type="entry name" value="Env_Response_Regulators"/>
</dbReference>
<dbReference type="GO" id="GO:0003677">
    <property type="term" value="F:DNA binding"/>
    <property type="evidence" value="ECO:0007669"/>
    <property type="project" value="UniProtKB-KW"/>
</dbReference>
<gene>
    <name evidence="7" type="ORF">IV55_GL001858</name>
    <name evidence="6" type="ORF">LSI01_12820</name>
</gene>
<dbReference type="EMBL" id="BJUD01000025">
    <property type="protein sequence ID" value="GEK28971.1"/>
    <property type="molecule type" value="Genomic_DNA"/>
</dbReference>
<dbReference type="SUPFAM" id="SSF51206">
    <property type="entry name" value="cAMP-binding domain-like"/>
    <property type="match status" value="1"/>
</dbReference>
<evidence type="ECO:0000313" key="8">
    <source>
        <dbReference type="Proteomes" id="UP000051139"/>
    </source>
</evidence>
<dbReference type="Gene3D" id="1.10.10.10">
    <property type="entry name" value="Winged helix-like DNA-binding domain superfamily/Winged helix DNA-binding domain"/>
    <property type="match status" value="1"/>
</dbReference>
<dbReference type="RefSeq" id="WP_057810505.1">
    <property type="nucleotide sequence ID" value="NZ_BJUD01000025.1"/>
</dbReference>
<organism evidence="7 8">
    <name type="scientific">Furfurilactobacillus siliginis</name>
    <dbReference type="NCBI Taxonomy" id="348151"/>
    <lineage>
        <taxon>Bacteria</taxon>
        <taxon>Bacillati</taxon>
        <taxon>Bacillota</taxon>
        <taxon>Bacilli</taxon>
        <taxon>Lactobacillales</taxon>
        <taxon>Lactobacillaceae</taxon>
        <taxon>Furfurilactobacillus</taxon>
    </lineage>
</organism>
<keyword evidence="8" id="KW-1185">Reference proteome</keyword>
<dbReference type="GO" id="GO:0005829">
    <property type="term" value="C:cytosol"/>
    <property type="evidence" value="ECO:0007669"/>
    <property type="project" value="TreeGrafter"/>
</dbReference>
<evidence type="ECO:0000256" key="1">
    <source>
        <dbReference type="ARBA" id="ARBA00023015"/>
    </source>
</evidence>
<sequence length="228" mass="25017">MHNHLETAHQCIELVPIFKTLSVEDLKQVTSLVHEQQFTQGETVFAAGTHADALMIVAHGQVKVYQGAANGREQLLYLLQPGDFDGEAALFKEVTRTSSAVALVDTNVCMISRQAFQALLQRAPQLALNMVNAFGERINRLERQTTAVTTTSVEGRLADYLVETAASFPSGAQFTLPMPKKDIAVYLGTTPETISRKLKLFEDAGLLQRFAGNRVQLTDVDQLALISD</sequence>
<dbReference type="PROSITE" id="PS50042">
    <property type="entry name" value="CNMP_BINDING_3"/>
    <property type="match status" value="1"/>
</dbReference>
<dbReference type="PANTHER" id="PTHR24567:SF68">
    <property type="entry name" value="DNA-BINDING TRANSCRIPTIONAL DUAL REGULATOR CRP"/>
    <property type="match status" value="1"/>
</dbReference>
<reference evidence="7 8" key="1">
    <citation type="journal article" date="2015" name="Genome Announc.">
        <title>Expanding the biotechnology potential of lactobacilli through comparative genomics of 213 strains and associated genera.</title>
        <authorList>
            <person name="Sun Z."/>
            <person name="Harris H.M."/>
            <person name="McCann A."/>
            <person name="Guo C."/>
            <person name="Argimon S."/>
            <person name="Zhang W."/>
            <person name="Yang X."/>
            <person name="Jeffery I.B."/>
            <person name="Cooney J.C."/>
            <person name="Kagawa T.F."/>
            <person name="Liu W."/>
            <person name="Song Y."/>
            <person name="Salvetti E."/>
            <person name="Wrobel A."/>
            <person name="Rasinkangas P."/>
            <person name="Parkhill J."/>
            <person name="Rea M.C."/>
            <person name="O'Sullivan O."/>
            <person name="Ritari J."/>
            <person name="Douillard F.P."/>
            <person name="Paul Ross R."/>
            <person name="Yang R."/>
            <person name="Briner A.E."/>
            <person name="Felis G.E."/>
            <person name="de Vos W.M."/>
            <person name="Barrangou R."/>
            <person name="Klaenhammer T.R."/>
            <person name="Caufield P.W."/>
            <person name="Cui Y."/>
            <person name="Zhang H."/>
            <person name="O'Toole P.W."/>
        </authorList>
    </citation>
    <scope>NUCLEOTIDE SEQUENCE [LARGE SCALE GENOMIC DNA]</scope>
    <source>
        <strain evidence="7 8">DSM 22696</strain>
    </source>
</reference>
<dbReference type="InterPro" id="IPR014710">
    <property type="entry name" value="RmlC-like_jellyroll"/>
</dbReference>
<dbReference type="EMBL" id="JQCB01000007">
    <property type="protein sequence ID" value="KRN95753.1"/>
    <property type="molecule type" value="Genomic_DNA"/>
</dbReference>
<dbReference type="PRINTS" id="PR00034">
    <property type="entry name" value="HTHCRP"/>
</dbReference>
<comment type="caution">
    <text evidence="7">The sequence shown here is derived from an EMBL/GenBank/DDBJ whole genome shotgun (WGS) entry which is preliminary data.</text>
</comment>
<keyword evidence="1" id="KW-0805">Transcription regulation</keyword>
<dbReference type="Pfam" id="PF00027">
    <property type="entry name" value="cNMP_binding"/>
    <property type="match status" value="1"/>
</dbReference>
<keyword evidence="3" id="KW-0804">Transcription</keyword>
<accession>A0A0R2L1Q9</accession>
<reference evidence="6 9" key="2">
    <citation type="submission" date="2019-07" db="EMBL/GenBank/DDBJ databases">
        <title>Whole genome shotgun sequence of Lactobacillus siliginis NBRC 101315.</title>
        <authorList>
            <person name="Hosoyama A."/>
            <person name="Uohara A."/>
            <person name="Ohji S."/>
            <person name="Ichikawa N."/>
        </authorList>
    </citation>
    <scope>NUCLEOTIDE SEQUENCE [LARGE SCALE GENOMIC DNA]</scope>
    <source>
        <strain evidence="6 9">NBRC 101315</strain>
    </source>
</reference>
<dbReference type="Gene3D" id="2.60.120.10">
    <property type="entry name" value="Jelly Rolls"/>
    <property type="match status" value="1"/>
</dbReference>
<dbReference type="OrthoDB" id="9798104at2"/>
<dbReference type="PROSITE" id="PS51063">
    <property type="entry name" value="HTH_CRP_2"/>
    <property type="match status" value="1"/>
</dbReference>
<dbReference type="STRING" id="348151.IV55_GL001858"/>
<evidence type="ECO:0000256" key="2">
    <source>
        <dbReference type="ARBA" id="ARBA00023125"/>
    </source>
</evidence>